<gene>
    <name evidence="17" type="ORF">AXX17_ATUG04590</name>
</gene>
<evidence type="ECO:0000256" key="9">
    <source>
        <dbReference type="ARBA" id="ARBA00022827"/>
    </source>
</evidence>
<name>A0A178U5C4_ARATH</name>
<organism evidence="17 18">
    <name type="scientific">Arabidopsis thaliana</name>
    <name type="common">Mouse-ear cress</name>
    <dbReference type="NCBI Taxonomy" id="3702"/>
    <lineage>
        <taxon>Eukaryota</taxon>
        <taxon>Viridiplantae</taxon>
        <taxon>Streptophyta</taxon>
        <taxon>Embryophyta</taxon>
        <taxon>Tracheophyta</taxon>
        <taxon>Spermatophyta</taxon>
        <taxon>Magnoliopsida</taxon>
        <taxon>eudicotyledons</taxon>
        <taxon>Gunneridae</taxon>
        <taxon>Pentapetalae</taxon>
        <taxon>rosids</taxon>
        <taxon>malvids</taxon>
        <taxon>Brassicales</taxon>
        <taxon>Brassicaceae</taxon>
        <taxon>Camelineae</taxon>
        <taxon>Arabidopsis</taxon>
    </lineage>
</organism>
<dbReference type="Proteomes" id="UP000078284">
    <property type="component" value="Unassembled WGS sequence"/>
</dbReference>
<comment type="catalytic activity">
    <reaction evidence="14">
        <text>L-threonyl-[protein] + FAD = FMN-L-threonyl-[protein] + AMP + H(+)</text>
        <dbReference type="Rhea" id="RHEA:36847"/>
        <dbReference type="Rhea" id="RHEA-COMP:11060"/>
        <dbReference type="Rhea" id="RHEA-COMP:11061"/>
        <dbReference type="ChEBI" id="CHEBI:15378"/>
        <dbReference type="ChEBI" id="CHEBI:30013"/>
        <dbReference type="ChEBI" id="CHEBI:57692"/>
        <dbReference type="ChEBI" id="CHEBI:74257"/>
        <dbReference type="ChEBI" id="CHEBI:456215"/>
        <dbReference type="EC" id="2.7.1.180"/>
    </reaction>
</comment>
<evidence type="ECO:0000256" key="5">
    <source>
        <dbReference type="ARBA" id="ARBA00022630"/>
    </source>
</evidence>
<feature type="domain" description="Ferric oxidoreductase" evidence="16">
    <location>
        <begin position="309"/>
        <end position="427"/>
    </location>
</feature>
<keyword evidence="12 15" id="KW-0472">Membrane</keyword>
<evidence type="ECO:0000256" key="10">
    <source>
        <dbReference type="ARBA" id="ARBA00022842"/>
    </source>
</evidence>
<feature type="transmembrane region" description="Helical" evidence="15">
    <location>
        <begin position="305"/>
        <end position="325"/>
    </location>
</feature>
<dbReference type="InterPro" id="IPR013130">
    <property type="entry name" value="Fe3_Rdtase_TM_dom"/>
</dbReference>
<evidence type="ECO:0000256" key="1">
    <source>
        <dbReference type="ARBA" id="ARBA00001946"/>
    </source>
</evidence>
<dbReference type="GO" id="GO:0016020">
    <property type="term" value="C:membrane"/>
    <property type="evidence" value="ECO:0007669"/>
    <property type="project" value="UniProtKB-SubCell"/>
</dbReference>
<evidence type="ECO:0000256" key="13">
    <source>
        <dbReference type="ARBA" id="ARBA00031306"/>
    </source>
</evidence>
<evidence type="ECO:0000256" key="12">
    <source>
        <dbReference type="ARBA" id="ARBA00023136"/>
    </source>
</evidence>
<dbReference type="GO" id="GO:0046872">
    <property type="term" value="F:metal ion binding"/>
    <property type="evidence" value="ECO:0007669"/>
    <property type="project" value="UniProtKB-KW"/>
</dbReference>
<reference evidence="18" key="1">
    <citation type="journal article" date="2016" name="Proc. Natl. Acad. Sci. U.S.A.">
        <title>Chromosome-level assembly of Arabidopsis thaliana Ler reveals the extent of translocation and inversion polymorphisms.</title>
        <authorList>
            <person name="Zapata L."/>
            <person name="Ding J."/>
            <person name="Willing E.M."/>
            <person name="Hartwig B."/>
            <person name="Bezdan D."/>
            <person name="Jiao W.B."/>
            <person name="Patel V."/>
            <person name="Velikkakam James G."/>
            <person name="Koornneef M."/>
            <person name="Ossowski S."/>
            <person name="Schneeberger K."/>
        </authorList>
    </citation>
    <scope>NUCLEOTIDE SEQUENCE [LARGE SCALE GENOMIC DNA]</scope>
    <source>
        <strain evidence="18">cv. Landsberg erecta</strain>
    </source>
</reference>
<dbReference type="InterPro" id="IPR024932">
    <property type="entry name" value="ApbE"/>
</dbReference>
<evidence type="ECO:0000256" key="14">
    <source>
        <dbReference type="ARBA" id="ARBA00048540"/>
    </source>
</evidence>
<keyword evidence="11 15" id="KW-1133">Transmembrane helix</keyword>
<comment type="subcellular location">
    <subcellularLocation>
        <location evidence="2">Membrane</location>
        <topology evidence="2">Multi-pass membrane protein</topology>
    </subcellularLocation>
</comment>
<evidence type="ECO:0000313" key="17">
    <source>
        <dbReference type="EMBL" id="OAO89098.1"/>
    </source>
</evidence>
<evidence type="ECO:0000256" key="6">
    <source>
        <dbReference type="ARBA" id="ARBA00022679"/>
    </source>
</evidence>
<dbReference type="EMBL" id="LUHQ01000025">
    <property type="protein sequence ID" value="OAO89098.1"/>
    <property type="molecule type" value="Genomic_DNA"/>
</dbReference>
<keyword evidence="10" id="KW-0460">Magnesium</keyword>
<dbReference type="PANTHER" id="PTHR30040:SF2">
    <property type="entry name" value="FAD:PROTEIN FMN TRANSFERASE"/>
    <property type="match status" value="1"/>
</dbReference>
<dbReference type="EC" id="2.7.1.180" evidence="3"/>
<keyword evidence="7 15" id="KW-0812">Transmembrane</keyword>
<feature type="transmembrane region" description="Helical" evidence="15">
    <location>
        <begin position="337"/>
        <end position="361"/>
    </location>
</feature>
<evidence type="ECO:0000256" key="3">
    <source>
        <dbReference type="ARBA" id="ARBA00011955"/>
    </source>
</evidence>
<feature type="transmembrane region" description="Helical" evidence="15">
    <location>
        <begin position="381"/>
        <end position="400"/>
    </location>
</feature>
<evidence type="ECO:0000256" key="15">
    <source>
        <dbReference type="SAM" id="Phobius"/>
    </source>
</evidence>
<dbReference type="Pfam" id="PF01794">
    <property type="entry name" value="Ferric_reduct"/>
    <property type="match status" value="1"/>
</dbReference>
<evidence type="ECO:0000256" key="2">
    <source>
        <dbReference type="ARBA" id="ARBA00004141"/>
    </source>
</evidence>
<feature type="transmembrane region" description="Helical" evidence="15">
    <location>
        <begin position="445"/>
        <end position="463"/>
    </location>
</feature>
<comment type="cofactor">
    <cofactor evidence="1">
        <name>Mg(2+)</name>
        <dbReference type="ChEBI" id="CHEBI:18420"/>
    </cofactor>
</comment>
<dbReference type="PANTHER" id="PTHR30040">
    <property type="entry name" value="THIAMINE BIOSYNTHESIS LIPOPROTEIN APBE"/>
    <property type="match status" value="1"/>
</dbReference>
<comment type="caution">
    <text evidence="17">The sequence shown here is derived from an EMBL/GenBank/DDBJ whole genome shotgun (WGS) entry which is preliminary data.</text>
</comment>
<evidence type="ECO:0000256" key="11">
    <source>
        <dbReference type="ARBA" id="ARBA00022989"/>
    </source>
</evidence>
<dbReference type="AlphaFoldDB" id="A0A178U5C4"/>
<dbReference type="GO" id="GO:0016740">
    <property type="term" value="F:transferase activity"/>
    <property type="evidence" value="ECO:0007669"/>
    <property type="project" value="UniProtKB-KW"/>
</dbReference>
<protein>
    <recommendedName>
        <fullName evidence="4">FAD:protein FMN transferase</fullName>
        <ecNumber evidence="3">2.7.1.180</ecNumber>
    </recommendedName>
    <alternativeName>
        <fullName evidence="13">Flavin transferase</fullName>
    </alternativeName>
</protein>
<evidence type="ECO:0000259" key="16">
    <source>
        <dbReference type="Pfam" id="PF01794"/>
    </source>
</evidence>
<keyword evidence="9" id="KW-0274">FAD</keyword>
<keyword evidence="5" id="KW-0285">Flavoprotein</keyword>
<evidence type="ECO:0000256" key="7">
    <source>
        <dbReference type="ARBA" id="ARBA00022692"/>
    </source>
</evidence>
<dbReference type="InterPro" id="IPR003374">
    <property type="entry name" value="ApbE-like_sf"/>
</dbReference>
<evidence type="ECO:0000256" key="8">
    <source>
        <dbReference type="ARBA" id="ARBA00022723"/>
    </source>
</evidence>
<keyword evidence="6" id="KW-0808">Transferase</keyword>
<dbReference type="SUPFAM" id="SSF143631">
    <property type="entry name" value="ApbE-like"/>
    <property type="match status" value="1"/>
</dbReference>
<sequence>MNTEIVTWGLPPSSQAKAESWFAFVEHNLSRFLPTSELSKLNNAQGRPFMASALLYQVLSEADLYREATGGIFSPYLGSELIRLGYRNSFEQLSADVSVENDLARQAPSMRSQSTNRFPVGDHMSSQAHLNSVHRSITLQADVTVDLGGFAKGWATQQLAGMLKREGIRALAIGAGGDLLLWGTPAGGWEIMIASPFSPADSLMSLVLRGPAGIATSSIGKRRWKGASGAEHHHLVDPRTGLSADTDLVQVTLIAPSAILAEVCAKCVLILGPELGPLWLEEQYPSCAVIGVMRDGSLVHAVTRAAGLTSYLLLFVSTAAGLGLSSKSAKGRLKAPLLAIHQAGGWFGFLFGALHGTVLLFDRYIGYSASELLLPFTSRHEPVLTGLGTLAFYITLILMLSSDLMKQLGRKTWRVIHFLAFPGYVMGLIHGLLLGSDSHYPWARIMYLLTGGVITVLTVHRVASARNGKSNSKTKTPQRISA</sequence>
<evidence type="ECO:0000256" key="4">
    <source>
        <dbReference type="ARBA" id="ARBA00016337"/>
    </source>
</evidence>
<feature type="transmembrane region" description="Helical" evidence="15">
    <location>
        <begin position="412"/>
        <end position="433"/>
    </location>
</feature>
<proteinExistence type="predicted"/>
<accession>A0A178U5C4</accession>
<dbReference type="Pfam" id="PF02424">
    <property type="entry name" value="ApbE"/>
    <property type="match status" value="1"/>
</dbReference>
<evidence type="ECO:0000313" key="18">
    <source>
        <dbReference type="Proteomes" id="UP000078284"/>
    </source>
</evidence>
<keyword evidence="8" id="KW-0479">Metal-binding</keyword>
<dbReference type="Gene3D" id="3.10.520.10">
    <property type="entry name" value="ApbE-like domains"/>
    <property type="match status" value="1"/>
</dbReference>